<gene>
    <name evidence="8" type="ORF">ATO3_16835</name>
</gene>
<organism evidence="8 9">
    <name type="scientific">Marinibacterium profundimaris</name>
    <dbReference type="NCBI Taxonomy" id="1679460"/>
    <lineage>
        <taxon>Bacteria</taxon>
        <taxon>Pseudomonadati</taxon>
        <taxon>Pseudomonadota</taxon>
        <taxon>Alphaproteobacteria</taxon>
        <taxon>Rhodobacterales</taxon>
        <taxon>Paracoccaceae</taxon>
        <taxon>Marinibacterium</taxon>
    </lineage>
</organism>
<comment type="caution">
    <text evidence="8">The sequence shown here is derived from an EMBL/GenBank/DDBJ whole genome shotgun (WGS) entry which is preliminary data.</text>
</comment>
<keyword evidence="6 7" id="KW-0472">Membrane</keyword>
<feature type="transmembrane region" description="Helical" evidence="7">
    <location>
        <begin position="318"/>
        <end position="339"/>
    </location>
</feature>
<evidence type="ECO:0000256" key="1">
    <source>
        <dbReference type="ARBA" id="ARBA00004651"/>
    </source>
</evidence>
<dbReference type="Proteomes" id="UP000215377">
    <property type="component" value="Unassembled WGS sequence"/>
</dbReference>
<feature type="transmembrane region" description="Helical" evidence="7">
    <location>
        <begin position="77"/>
        <end position="98"/>
    </location>
</feature>
<feature type="transmembrane region" description="Helical" evidence="7">
    <location>
        <begin position="442"/>
        <end position="461"/>
    </location>
</feature>
<evidence type="ECO:0000256" key="7">
    <source>
        <dbReference type="SAM" id="Phobius"/>
    </source>
</evidence>
<protein>
    <recommendedName>
        <fullName evidence="10">Translocase</fullName>
    </recommendedName>
</protein>
<feature type="transmembrane region" description="Helical" evidence="7">
    <location>
        <begin position="139"/>
        <end position="161"/>
    </location>
</feature>
<keyword evidence="5 7" id="KW-1133">Transmembrane helix</keyword>
<keyword evidence="3" id="KW-1003">Cell membrane</keyword>
<comment type="similarity">
    <text evidence="2">Belongs to the polysaccharide synthase family.</text>
</comment>
<dbReference type="OrthoDB" id="7856056at2"/>
<dbReference type="Pfam" id="PF13440">
    <property type="entry name" value="Polysacc_synt_3"/>
    <property type="match status" value="1"/>
</dbReference>
<comment type="subcellular location">
    <subcellularLocation>
        <location evidence="1">Cell membrane</location>
        <topology evidence="1">Multi-pass membrane protein</topology>
    </subcellularLocation>
</comment>
<feature type="transmembrane region" description="Helical" evidence="7">
    <location>
        <begin position="39"/>
        <end position="65"/>
    </location>
</feature>
<feature type="transmembrane region" description="Helical" evidence="7">
    <location>
        <begin position="351"/>
        <end position="371"/>
    </location>
</feature>
<dbReference type="PANTHER" id="PTHR30250">
    <property type="entry name" value="PST FAMILY PREDICTED COLANIC ACID TRANSPORTER"/>
    <property type="match status" value="1"/>
</dbReference>
<evidence type="ECO:0000256" key="2">
    <source>
        <dbReference type="ARBA" id="ARBA00007430"/>
    </source>
</evidence>
<dbReference type="InterPro" id="IPR050833">
    <property type="entry name" value="Poly_Biosynth_Transport"/>
</dbReference>
<name>A0A225NJ90_9RHOB</name>
<feature type="transmembrane region" description="Helical" evidence="7">
    <location>
        <begin position="408"/>
        <end position="430"/>
    </location>
</feature>
<evidence type="ECO:0008006" key="10">
    <source>
        <dbReference type="Google" id="ProtNLM"/>
    </source>
</evidence>
<evidence type="ECO:0000256" key="4">
    <source>
        <dbReference type="ARBA" id="ARBA00022692"/>
    </source>
</evidence>
<keyword evidence="4 7" id="KW-0812">Transmembrane</keyword>
<evidence type="ECO:0000313" key="9">
    <source>
        <dbReference type="Proteomes" id="UP000215377"/>
    </source>
</evidence>
<evidence type="ECO:0000256" key="3">
    <source>
        <dbReference type="ARBA" id="ARBA00022475"/>
    </source>
</evidence>
<accession>A0A225NJ90</accession>
<feature type="transmembrane region" description="Helical" evidence="7">
    <location>
        <begin position="167"/>
        <end position="186"/>
    </location>
</feature>
<feature type="transmembrane region" description="Helical" evidence="7">
    <location>
        <begin position="285"/>
        <end position="312"/>
    </location>
</feature>
<sequence length="471" mass="49121">MLRTLSSAFAIGVAARITAQVAAFALILVASRALDLAEFGSYAIAAALMVITTTLVYTGIYHLLLRTDDIARDRDTFFAMQFAIGASGATLMAGLGLWMGGPSAGGTAFALLALAPNPVFAALSAWLEAHLVRDARIRTTALATLGAELVALGTSVAMFHAGYKLEALVAGRYTSMAFILVVYLGLVRRLPGLTWRWESARHGLQQAWPLWGSSSLGMLSNYGADLILGAFLAPAAVGTYRAGSRVANTAADVVLQPLGQISWARFARLEANANRDDIRAAWKENVALCVAILAPAMLTVSLLAPGIVSVLLDPSWGAAAGVVALLALARSVDSLVFLLEPTMTCLGKGRLQFFVRLGDAALLVALLVTIGRVSAEAAAMAIVVKAAIVGGVALWVMAAALRVRLPDLVDILAPGLGLALVCLLVILTFRSVPVAAGPAADLFLTAGAVLVTWALAIAALMKSRWLTLPTP</sequence>
<keyword evidence="9" id="KW-1185">Reference proteome</keyword>
<proteinExistence type="inferred from homology"/>
<reference evidence="8 9" key="1">
    <citation type="submission" date="2013-04" db="EMBL/GenBank/DDBJ databases">
        <title>Oceanicola sp. 22II1-22F33 Genome Sequencing.</title>
        <authorList>
            <person name="Lai Q."/>
            <person name="Li G."/>
            <person name="Shao Z."/>
        </authorList>
    </citation>
    <scope>NUCLEOTIDE SEQUENCE [LARGE SCALE GENOMIC DNA]</scope>
    <source>
        <strain evidence="8 9">22II1-22F33</strain>
    </source>
</reference>
<feature type="transmembrane region" description="Helical" evidence="7">
    <location>
        <begin position="104"/>
        <end position="127"/>
    </location>
</feature>
<evidence type="ECO:0000256" key="6">
    <source>
        <dbReference type="ARBA" id="ARBA00023136"/>
    </source>
</evidence>
<dbReference type="EMBL" id="AQQR01000007">
    <property type="protein sequence ID" value="OWU72231.1"/>
    <property type="molecule type" value="Genomic_DNA"/>
</dbReference>
<dbReference type="PANTHER" id="PTHR30250:SF10">
    <property type="entry name" value="LIPOPOLYSACCHARIDE BIOSYNTHESIS PROTEIN WZXC"/>
    <property type="match status" value="1"/>
</dbReference>
<evidence type="ECO:0000313" key="8">
    <source>
        <dbReference type="EMBL" id="OWU72231.1"/>
    </source>
</evidence>
<dbReference type="AlphaFoldDB" id="A0A225NJ90"/>
<evidence type="ECO:0000256" key="5">
    <source>
        <dbReference type="ARBA" id="ARBA00022989"/>
    </source>
</evidence>
<feature type="transmembrane region" description="Helical" evidence="7">
    <location>
        <begin position="377"/>
        <end position="401"/>
    </location>
</feature>
<dbReference type="GO" id="GO:0005886">
    <property type="term" value="C:plasma membrane"/>
    <property type="evidence" value="ECO:0007669"/>
    <property type="project" value="UniProtKB-SubCell"/>
</dbReference>
<dbReference type="RefSeq" id="WP_088651057.1">
    <property type="nucleotide sequence ID" value="NZ_AQQR01000007.1"/>
</dbReference>